<dbReference type="SUPFAM" id="SSF54999">
    <property type="entry name" value="Ribosomal protein S10"/>
    <property type="match status" value="1"/>
</dbReference>
<reference evidence="4 7" key="1">
    <citation type="submission" date="2021-07" db="EMBL/GenBank/DDBJ databases">
        <title>Whole genome sequencing of carbapenem-resistant Pseudomonas spp. isolated in Japan.</title>
        <authorList>
            <person name="Suzuki M."/>
            <person name="Maehana S."/>
            <person name="Kitasato H."/>
        </authorList>
    </citation>
    <scope>NUCLEOTIDE SEQUENCE</scope>
    <source>
        <strain evidence="4">KAM435</strain>
        <strain evidence="5 7">KAM436</strain>
    </source>
</reference>
<name>A0AA37FNP8_AQUAC</name>
<evidence type="ECO:0000256" key="1">
    <source>
        <dbReference type="ARBA" id="ARBA00022980"/>
    </source>
</evidence>
<dbReference type="Proteomes" id="UP000887228">
    <property type="component" value="Unassembled WGS sequence"/>
</dbReference>
<evidence type="ECO:0000313" key="4">
    <source>
        <dbReference type="EMBL" id="GIZ90585.1"/>
    </source>
</evidence>
<dbReference type="GO" id="GO:0005840">
    <property type="term" value="C:ribosome"/>
    <property type="evidence" value="ECO:0007669"/>
    <property type="project" value="UniProtKB-KW"/>
</dbReference>
<evidence type="ECO:0000313" key="7">
    <source>
        <dbReference type="Proteomes" id="UP000887228"/>
    </source>
</evidence>
<dbReference type="GO" id="GO:1990904">
    <property type="term" value="C:ribonucleoprotein complex"/>
    <property type="evidence" value="ECO:0007669"/>
    <property type="project" value="UniProtKB-KW"/>
</dbReference>
<dbReference type="RefSeq" id="WP_203788679.1">
    <property type="nucleotide sequence ID" value="NZ_AP024354.1"/>
</dbReference>
<sequence length="137" mass="15359">MFSEAKSVRAWDLADPKTMRSDFSSASFYVVIDGMQYPPVRQAAETIKAALLRFQGVRVKGPLACPTQRRRHFILREAKNPDSSRLYCPNAKRVRNVLLVMNPTSDAIASLIALSMPSTVNIQIDTQQDAFDLRSDV</sequence>
<dbReference type="InterPro" id="IPR036838">
    <property type="entry name" value="Ribosomal_uS10_dom_sf"/>
</dbReference>
<dbReference type="AlphaFoldDB" id="A0AA37FNP8"/>
<comment type="caution">
    <text evidence="4">The sequence shown here is derived from an EMBL/GenBank/DDBJ whole genome shotgun (WGS) entry which is preliminary data.</text>
</comment>
<organism evidence="4 6">
    <name type="scientific">Aquipseudomonas alcaligenes</name>
    <name type="common">Pseudomonas alcaligenes</name>
    <dbReference type="NCBI Taxonomy" id="43263"/>
    <lineage>
        <taxon>Bacteria</taxon>
        <taxon>Pseudomonadati</taxon>
        <taxon>Pseudomonadota</taxon>
        <taxon>Gammaproteobacteria</taxon>
        <taxon>Pseudomonadales</taxon>
        <taxon>Pseudomonadaceae</taxon>
        <taxon>Aquipseudomonas</taxon>
    </lineage>
</organism>
<dbReference type="EMBL" id="BPMT01000026">
    <property type="protein sequence ID" value="GIZ94956.1"/>
    <property type="molecule type" value="Genomic_DNA"/>
</dbReference>
<dbReference type="EMBL" id="BPMS01000028">
    <property type="protein sequence ID" value="GIZ90585.1"/>
    <property type="molecule type" value="Genomic_DNA"/>
</dbReference>
<dbReference type="InterPro" id="IPR027486">
    <property type="entry name" value="Ribosomal_uS10_dom"/>
</dbReference>
<dbReference type="Gene3D" id="3.30.70.600">
    <property type="entry name" value="Ribosomal protein S10 domain"/>
    <property type="match status" value="1"/>
</dbReference>
<proteinExistence type="predicted"/>
<feature type="domain" description="Small ribosomal subunit protein uS10" evidence="3">
    <location>
        <begin position="32"/>
        <end position="124"/>
    </location>
</feature>
<dbReference type="Proteomes" id="UP000887212">
    <property type="component" value="Unassembled WGS sequence"/>
</dbReference>
<evidence type="ECO:0000256" key="2">
    <source>
        <dbReference type="ARBA" id="ARBA00023274"/>
    </source>
</evidence>
<keyword evidence="1" id="KW-0689">Ribosomal protein</keyword>
<gene>
    <name evidence="4" type="ORF">KAM435_39120</name>
    <name evidence="5" type="ORF">KAM436_39240</name>
</gene>
<evidence type="ECO:0000259" key="3">
    <source>
        <dbReference type="Pfam" id="PF00338"/>
    </source>
</evidence>
<dbReference type="Pfam" id="PF00338">
    <property type="entry name" value="Ribosomal_S10"/>
    <property type="match status" value="1"/>
</dbReference>
<keyword evidence="2" id="KW-0687">Ribonucleoprotein</keyword>
<evidence type="ECO:0000313" key="6">
    <source>
        <dbReference type="Proteomes" id="UP000887212"/>
    </source>
</evidence>
<evidence type="ECO:0000313" key="5">
    <source>
        <dbReference type="EMBL" id="GIZ94956.1"/>
    </source>
</evidence>
<accession>A0AA37FNP8</accession>
<protein>
    <recommendedName>
        <fullName evidence="3">Small ribosomal subunit protein uS10 domain-containing protein</fullName>
    </recommendedName>
</protein>